<keyword evidence="2" id="KW-1185">Reference proteome</keyword>
<dbReference type="EMBL" id="BPQV01000007">
    <property type="protein sequence ID" value="GJE27951.1"/>
    <property type="molecule type" value="Genomic_DNA"/>
</dbReference>
<accession>A0ABQ4TC50</accession>
<evidence type="ECO:0000313" key="1">
    <source>
        <dbReference type="EMBL" id="GJE27951.1"/>
    </source>
</evidence>
<protein>
    <submittedName>
        <fullName evidence="1">Uncharacterized protein</fullName>
    </submittedName>
</protein>
<proteinExistence type="predicted"/>
<evidence type="ECO:0000313" key="2">
    <source>
        <dbReference type="Proteomes" id="UP001055156"/>
    </source>
</evidence>
<dbReference type="Proteomes" id="UP001055156">
    <property type="component" value="Unassembled WGS sequence"/>
</dbReference>
<dbReference type="RefSeq" id="WP_238311740.1">
    <property type="nucleotide sequence ID" value="NZ_BPQV01000007.1"/>
</dbReference>
<sequence>MTLARAALRLATVGALAGVKGARPTLAENRVFDSRIGAIDPKSLSDAKPILIVQTDGDEGTPTDMKDGVSPAGGPPFWRNVDLVIELSMVAQADEGQGFAIGYPVTDAALEAQLDFLEGQIWLTLAYGATAIAAAFRKIAKIHGYESHRAASDEHGDRVAARILTLKCRVHDGCPMPPRGATGLDALPAPLSTVAKAVAPGSYAAEACAKFAEALVAVDRAKPPLPALRSLGMGFDFALSGEGDGTPDVSAELVLNPG</sequence>
<organism evidence="1 2">
    <name type="scientific">Methylobacterium organophilum</name>
    <dbReference type="NCBI Taxonomy" id="410"/>
    <lineage>
        <taxon>Bacteria</taxon>
        <taxon>Pseudomonadati</taxon>
        <taxon>Pseudomonadota</taxon>
        <taxon>Alphaproteobacteria</taxon>
        <taxon>Hyphomicrobiales</taxon>
        <taxon>Methylobacteriaceae</taxon>
        <taxon>Methylobacterium</taxon>
    </lineage>
</organism>
<name>A0ABQ4TC50_METOR</name>
<gene>
    <name evidence="1" type="ORF">LKMONMHP_2813</name>
</gene>
<comment type="caution">
    <text evidence="1">The sequence shown here is derived from an EMBL/GenBank/DDBJ whole genome shotgun (WGS) entry which is preliminary data.</text>
</comment>
<reference evidence="1" key="2">
    <citation type="submission" date="2021-08" db="EMBL/GenBank/DDBJ databases">
        <authorList>
            <person name="Tani A."/>
            <person name="Ola A."/>
            <person name="Ogura Y."/>
            <person name="Katsura K."/>
            <person name="Hayashi T."/>
        </authorList>
    </citation>
    <scope>NUCLEOTIDE SEQUENCE</scope>
    <source>
        <strain evidence="1">NBRC 15689</strain>
    </source>
</reference>
<reference evidence="1" key="1">
    <citation type="journal article" date="2021" name="Front. Microbiol.">
        <title>Comprehensive Comparative Genomics and Phenotyping of Methylobacterium Species.</title>
        <authorList>
            <person name="Alessa O."/>
            <person name="Ogura Y."/>
            <person name="Fujitani Y."/>
            <person name="Takami H."/>
            <person name="Hayashi T."/>
            <person name="Sahin N."/>
            <person name="Tani A."/>
        </authorList>
    </citation>
    <scope>NUCLEOTIDE SEQUENCE</scope>
    <source>
        <strain evidence="1">NBRC 15689</strain>
    </source>
</reference>